<feature type="transmembrane region" description="Helical" evidence="1">
    <location>
        <begin position="74"/>
        <end position="90"/>
    </location>
</feature>
<feature type="transmembrane region" description="Helical" evidence="1">
    <location>
        <begin position="144"/>
        <end position="165"/>
    </location>
</feature>
<dbReference type="AlphaFoldDB" id="S9QQT0"/>
<feature type="transmembrane region" description="Helical" evidence="1">
    <location>
        <begin position="102"/>
        <end position="123"/>
    </location>
</feature>
<feature type="transmembrane region" description="Helical" evidence="1">
    <location>
        <begin position="202"/>
        <end position="220"/>
    </location>
</feature>
<accession>S9QQT0</accession>
<feature type="transmembrane region" description="Helical" evidence="1">
    <location>
        <begin position="43"/>
        <end position="62"/>
    </location>
</feature>
<evidence type="ECO:0000313" key="2">
    <source>
        <dbReference type="EMBL" id="EPX82007.1"/>
    </source>
</evidence>
<organism evidence="2 3">
    <name type="scientific">Salipiger mucosus DSM 16094</name>
    <dbReference type="NCBI Taxonomy" id="1123237"/>
    <lineage>
        <taxon>Bacteria</taxon>
        <taxon>Pseudomonadati</taxon>
        <taxon>Pseudomonadota</taxon>
        <taxon>Alphaproteobacteria</taxon>
        <taxon>Rhodobacterales</taxon>
        <taxon>Roseobacteraceae</taxon>
        <taxon>Salipiger</taxon>
    </lineage>
</organism>
<proteinExistence type="predicted"/>
<dbReference type="Proteomes" id="UP000015347">
    <property type="component" value="Unassembled WGS sequence"/>
</dbReference>
<reference evidence="3" key="1">
    <citation type="journal article" date="2014" name="Stand. Genomic Sci.">
        <title>Genome sequence of the exopolysaccharide-producing Salipiger mucosus type strain (DSM 16094(T)), a moderately halophilic member of the Roseobacter clade.</title>
        <authorList>
            <person name="Riedel T."/>
            <person name="Spring S."/>
            <person name="Fiebig A."/>
            <person name="Petersen J."/>
            <person name="Kyrpides N.C."/>
            <person name="Goker M."/>
            <person name="Klenk H.P."/>
        </authorList>
    </citation>
    <scope>NUCLEOTIDE SEQUENCE [LARGE SCALE GENOMIC DNA]</scope>
    <source>
        <strain evidence="3">DSM 16094</strain>
    </source>
</reference>
<keyword evidence="1" id="KW-0472">Membrane</keyword>
<protein>
    <submittedName>
        <fullName evidence="2">Uncharacterized protein</fullName>
    </submittedName>
</protein>
<keyword evidence="3" id="KW-1185">Reference proteome</keyword>
<dbReference type="HOGENOM" id="CLU_1249887_0_0_5"/>
<dbReference type="STRING" id="1123237.Salmuc_02372"/>
<dbReference type="EMBL" id="APVH01000027">
    <property type="protein sequence ID" value="EPX82007.1"/>
    <property type="molecule type" value="Genomic_DNA"/>
</dbReference>
<keyword evidence="1" id="KW-1133">Transmembrane helix</keyword>
<sequence length="221" mass="22432">MANRLATRLGAFAPLLAGLGMAAVLWAVTGGEGAVDNRPMRAVYAGALGLFGFGALQAALLGVSGGRARASHRIGLVGQFACFLGAYFALQSWDGSPGLPHGLVAGVAGGAVLGLVAMVAAGRAKPADGGGRFDLRRPFSGRRLGPLLYAGVPPLALLLVIGMMADAGEEGLSEGYILFQLVFMPFLVRLYPPMPGTAAGRATFAAQLAGLALMLAGLVLR</sequence>
<dbReference type="OrthoDB" id="10018186at2"/>
<comment type="caution">
    <text evidence="2">The sequence shown here is derived from an EMBL/GenBank/DDBJ whole genome shotgun (WGS) entry which is preliminary data.</text>
</comment>
<gene>
    <name evidence="2" type="ORF">Salmuc_02372</name>
</gene>
<dbReference type="RefSeq" id="WP_020039764.1">
    <property type="nucleotide sequence ID" value="NZ_KE557276.1"/>
</dbReference>
<name>S9QQT0_9RHOB</name>
<evidence type="ECO:0000313" key="3">
    <source>
        <dbReference type="Proteomes" id="UP000015347"/>
    </source>
</evidence>
<keyword evidence="1" id="KW-0812">Transmembrane</keyword>
<evidence type="ECO:0000256" key="1">
    <source>
        <dbReference type="SAM" id="Phobius"/>
    </source>
</evidence>